<comment type="subunit">
    <text evidence="2">Homodimer.</text>
</comment>
<dbReference type="GO" id="GO:0005829">
    <property type="term" value="C:cytosol"/>
    <property type="evidence" value="ECO:0007669"/>
    <property type="project" value="TreeGrafter"/>
</dbReference>
<dbReference type="NCBIfam" id="NF004490">
    <property type="entry name" value="PRK05820.1"/>
    <property type="match status" value="1"/>
</dbReference>
<accession>A0A6J6ZDD8</accession>
<dbReference type="HAMAP" id="MF_01628">
    <property type="entry name" value="Thymid_phosp"/>
    <property type="match status" value="1"/>
</dbReference>
<dbReference type="GO" id="GO:0006213">
    <property type="term" value="P:pyrimidine nucleoside metabolic process"/>
    <property type="evidence" value="ECO:0007669"/>
    <property type="project" value="InterPro"/>
</dbReference>
<evidence type="ECO:0000256" key="1">
    <source>
        <dbReference type="ARBA" id="ARBA00006915"/>
    </source>
</evidence>
<evidence type="ECO:0000256" key="4">
    <source>
        <dbReference type="ARBA" id="ARBA00022679"/>
    </source>
</evidence>
<evidence type="ECO:0000313" key="6">
    <source>
        <dbReference type="EMBL" id="CAB4815397.1"/>
    </source>
</evidence>
<dbReference type="Pfam" id="PF02885">
    <property type="entry name" value="Glycos_trans_3N"/>
    <property type="match status" value="1"/>
</dbReference>
<dbReference type="Gene3D" id="3.40.1030.10">
    <property type="entry name" value="Nucleoside phosphorylase/phosphoribosyltransferase catalytic domain"/>
    <property type="match status" value="1"/>
</dbReference>
<name>A0A6J6ZDD8_9ZZZZ</name>
<reference evidence="6" key="1">
    <citation type="submission" date="2020-05" db="EMBL/GenBank/DDBJ databases">
        <authorList>
            <person name="Chiriac C."/>
            <person name="Salcher M."/>
            <person name="Ghai R."/>
            <person name="Kavagutti S V."/>
        </authorList>
    </citation>
    <scope>NUCLEOTIDE SEQUENCE</scope>
</reference>
<dbReference type="PANTHER" id="PTHR10515:SF0">
    <property type="entry name" value="THYMIDINE PHOSPHORYLASE"/>
    <property type="match status" value="1"/>
</dbReference>
<dbReference type="InterPro" id="IPR018090">
    <property type="entry name" value="Pyrmidine_PPas_bac/euk"/>
</dbReference>
<dbReference type="InterPro" id="IPR000312">
    <property type="entry name" value="Glycosyl_Trfase_fam3"/>
</dbReference>
<dbReference type="NCBIfam" id="TIGR02643">
    <property type="entry name" value="T_phosphoryl"/>
    <property type="match status" value="1"/>
</dbReference>
<dbReference type="Gene3D" id="1.20.970.10">
    <property type="entry name" value="Transferase, Pyrimidine Nucleoside Phosphorylase, Chain C"/>
    <property type="match status" value="1"/>
</dbReference>
<dbReference type="SMART" id="SM00941">
    <property type="entry name" value="PYNP_C"/>
    <property type="match status" value="1"/>
</dbReference>
<protein>
    <submittedName>
        <fullName evidence="6">Unannotated protein</fullName>
    </submittedName>
</protein>
<dbReference type="FunFam" id="3.40.1030.10:FF:000001">
    <property type="entry name" value="Thymidine phosphorylase"/>
    <property type="match status" value="1"/>
</dbReference>
<sequence>MPFLPQEIIRAKRDGRELAGSDIERFVAGLTDGSIGDDQVAAFAMAVYFRGMTVAERVALTAAMAHSGSVMHWDRTELPGPVLDKHSTGGVGDKVSLMLAPLVAACGGVVPMISGRGLGHTGGTLDKLESIPGYTATPSQEQFRSAVLAAGCAVIGQTGDLAPADRRLYSIRDVTATVESIALITASILSKKLAADLDALVMDVKFGSGAFMTAVDDADELARSIVDVAEGAGLRTTAFLTDMNQVLGRSAGNALEVHETIGWLTGTFSDPRFDEVVYALGAEMLVLGRLARDTDDARVQLRAARDSGRAAERFAKMVSALGGPTNLLDRPTQHLPAAPVVVPVYAAGSGTVNAIDVRAVGMAVVGLGGGRARTTDRINPAVGLSEVSGLGEAVGSDRPLAMVHARNDSDAEAAARALRAAYTVGHATEHGSGSAPAVLRRITRA</sequence>
<dbReference type="InterPro" id="IPR017459">
    <property type="entry name" value="Glycosyl_Trfase_fam3_N_dom"/>
</dbReference>
<dbReference type="GO" id="GO:0006206">
    <property type="term" value="P:pyrimidine nucleobase metabolic process"/>
    <property type="evidence" value="ECO:0007669"/>
    <property type="project" value="InterPro"/>
</dbReference>
<dbReference type="InterPro" id="IPR035902">
    <property type="entry name" value="Nuc_phospho_transferase"/>
</dbReference>
<dbReference type="InterPro" id="IPR000053">
    <property type="entry name" value="Thymidine/pyrmidine_PPase"/>
</dbReference>
<dbReference type="SUPFAM" id="SSF52418">
    <property type="entry name" value="Nucleoside phosphorylase/phosphoribosyltransferase catalytic domain"/>
    <property type="match status" value="1"/>
</dbReference>
<dbReference type="InterPro" id="IPR013465">
    <property type="entry name" value="Thymidine_Pase"/>
</dbReference>
<dbReference type="GO" id="GO:0009032">
    <property type="term" value="F:thymidine phosphorylase activity"/>
    <property type="evidence" value="ECO:0007669"/>
    <property type="project" value="InterPro"/>
</dbReference>
<organism evidence="6">
    <name type="scientific">freshwater metagenome</name>
    <dbReference type="NCBI Taxonomy" id="449393"/>
    <lineage>
        <taxon>unclassified sequences</taxon>
        <taxon>metagenomes</taxon>
        <taxon>ecological metagenomes</taxon>
    </lineage>
</organism>
<dbReference type="PIRSF" id="PIRSF000478">
    <property type="entry name" value="TP_PyNP"/>
    <property type="match status" value="1"/>
</dbReference>
<evidence type="ECO:0000256" key="2">
    <source>
        <dbReference type="ARBA" id="ARBA00011738"/>
    </source>
</evidence>
<dbReference type="EMBL" id="CAFAAJ010000138">
    <property type="protein sequence ID" value="CAB4815397.1"/>
    <property type="molecule type" value="Genomic_DNA"/>
</dbReference>
<dbReference type="Pfam" id="PF00591">
    <property type="entry name" value="Glycos_transf_3"/>
    <property type="match status" value="1"/>
</dbReference>
<dbReference type="InterPro" id="IPR017872">
    <property type="entry name" value="Pyrmidine_PPase_CS"/>
</dbReference>
<dbReference type="PANTHER" id="PTHR10515">
    <property type="entry name" value="THYMIDINE PHOSPHORYLASE"/>
    <property type="match status" value="1"/>
</dbReference>
<dbReference type="InterPro" id="IPR013102">
    <property type="entry name" value="PYNP_C"/>
</dbReference>
<feature type="domain" description="Pyrimidine nucleoside phosphorylase C-terminal" evidence="5">
    <location>
        <begin position="351"/>
        <end position="425"/>
    </location>
</feature>
<proteinExistence type="inferred from homology"/>
<dbReference type="SUPFAM" id="SSF47648">
    <property type="entry name" value="Nucleoside phosphorylase/phosphoribosyltransferase N-terminal domain"/>
    <property type="match status" value="1"/>
</dbReference>
<dbReference type="Pfam" id="PF07831">
    <property type="entry name" value="PYNP_C"/>
    <property type="match status" value="1"/>
</dbReference>
<gene>
    <name evidence="6" type="ORF">UFOPK3001_01852</name>
</gene>
<dbReference type="NCBIfam" id="TIGR02644">
    <property type="entry name" value="Y_phosphoryl"/>
    <property type="match status" value="1"/>
</dbReference>
<dbReference type="GO" id="GO:0004645">
    <property type="term" value="F:1,4-alpha-oligoglucan phosphorylase activity"/>
    <property type="evidence" value="ECO:0007669"/>
    <property type="project" value="InterPro"/>
</dbReference>
<keyword evidence="3" id="KW-0328">Glycosyltransferase</keyword>
<evidence type="ECO:0000256" key="3">
    <source>
        <dbReference type="ARBA" id="ARBA00022676"/>
    </source>
</evidence>
<dbReference type="InterPro" id="IPR036566">
    <property type="entry name" value="PYNP-like_C_sf"/>
</dbReference>
<dbReference type="SUPFAM" id="SSF54680">
    <property type="entry name" value="Pyrimidine nucleoside phosphorylase C-terminal domain"/>
    <property type="match status" value="1"/>
</dbReference>
<keyword evidence="4" id="KW-0808">Transferase</keyword>
<dbReference type="PROSITE" id="PS00647">
    <property type="entry name" value="THYMID_PHOSPHORYLASE"/>
    <property type="match status" value="1"/>
</dbReference>
<dbReference type="Gene3D" id="3.90.1170.30">
    <property type="entry name" value="Pyrimidine nucleoside phosphorylase-like, C-terminal domain"/>
    <property type="match status" value="1"/>
</dbReference>
<dbReference type="AlphaFoldDB" id="A0A6J6ZDD8"/>
<dbReference type="InterPro" id="IPR036320">
    <property type="entry name" value="Glycosyl_Trfase_fam3_N_dom_sf"/>
</dbReference>
<evidence type="ECO:0000259" key="5">
    <source>
        <dbReference type="SMART" id="SM00941"/>
    </source>
</evidence>
<comment type="similarity">
    <text evidence="1">Belongs to the thymidine/pyrimidine-nucleoside phosphorylase family.</text>
</comment>